<gene>
    <name evidence="1" type="ORF">DIS07_11160</name>
</gene>
<dbReference type="RefSeq" id="WP_109405330.1">
    <property type="nucleotide sequence ID" value="NZ_QFFG01000004.1"/>
</dbReference>
<name>A0A2U2J9L8_9FLAO</name>
<sequence length="818" mass="92527">MIYEIPKDFDFFNIPKHYKNSIWILREEYNVFNSLKKVIKFPENIILQFEGGKFCAKKTNNLKQKYIISLEGKNTSINNTSLNIFNDISNFNFTGKWNVDIVSPLWFGAKSDGKSDDTLPLLKSIELLKLTPQKTLRGGNFYITKKIIVKDVDNLTIIGNLSLKGNINKEFLLQVSGSSNFFESSKKMTNIESDVNKGESYILSKMANKFSKGDILKIVSEKKFCELGNEDIKQGEMHSVKKIEGQIIYLNTTLNDTYLLTDSARIAKINPVSIICSEKLYFENDSILGKGMRIDYGVDFKLNNVVGKNNNEIFVEIFHCYGVSININSYNTYSKSQGYGIAIEGSSMNCIISGIAMGSRHSVAFGGTGDEGGVSWDCKVSVTGSGVLDHHIFDTHYSVGRVYWLNCIGIGTITNDSIPIPVPKFSSKKSYNKNDVVIYEGWVYKSLVNSNIGFLPPNKERWIGLRKNQTPLFGFRGGENYITNCEGRDLSTLINVSKNANVSIYCKNIIGTNISTAGISVPSNYNYNGKKIINNAIINNLEINGMSIFNKGYSNENYLVYIGKSNATIKKWKFNNFKGDNFSLGYIHINTNMPNVLEFKNINISLKRSLVKSACSFVIGRDMKKIRLDNYSSFGGISPVKILSINNSNLDMLDLNQINFVDSITSDINLSGIPKIDVVNISNSKFYSNKEYDKNKLQYCFRILSNNSNLEPKINKMMISNLNLIGDYLFFLIEKVEKLMYFSVDLERELYYKDKKPNIVILNGTFNEPRAIEGYGDPNIECDIEVPIGCIYYNLNKNEGSFIYIYNKKNGRNVWIPK</sequence>
<dbReference type="OrthoDB" id="8737820at2"/>
<organism evidence="1 2">
    <name type="scientific">Polaribacter aquimarinus</name>
    <dbReference type="NCBI Taxonomy" id="2100726"/>
    <lineage>
        <taxon>Bacteria</taxon>
        <taxon>Pseudomonadati</taxon>
        <taxon>Bacteroidota</taxon>
        <taxon>Flavobacteriia</taxon>
        <taxon>Flavobacteriales</taxon>
        <taxon>Flavobacteriaceae</taxon>
    </lineage>
</organism>
<proteinExistence type="predicted"/>
<dbReference type="EMBL" id="QFFG01000004">
    <property type="protein sequence ID" value="PWG05014.1"/>
    <property type="molecule type" value="Genomic_DNA"/>
</dbReference>
<keyword evidence="2" id="KW-1185">Reference proteome</keyword>
<accession>A0A2U2J9L8</accession>
<evidence type="ECO:0000313" key="2">
    <source>
        <dbReference type="Proteomes" id="UP000245670"/>
    </source>
</evidence>
<dbReference type="AlphaFoldDB" id="A0A2U2J9L8"/>
<protein>
    <submittedName>
        <fullName evidence="1">Uncharacterized protein</fullName>
    </submittedName>
</protein>
<reference evidence="1 2" key="1">
    <citation type="submission" date="2018-05" db="EMBL/GenBank/DDBJ databases">
        <title>Polaribacter aquimarinus sp. nov., isolated from sediment in a sediment of sea.</title>
        <authorList>
            <person name="Lu D."/>
        </authorList>
    </citation>
    <scope>NUCLEOTIDE SEQUENCE [LARGE SCALE GENOMIC DNA]</scope>
    <source>
        <strain evidence="1 2">ZY113</strain>
    </source>
</reference>
<comment type="caution">
    <text evidence="1">The sequence shown here is derived from an EMBL/GenBank/DDBJ whole genome shotgun (WGS) entry which is preliminary data.</text>
</comment>
<evidence type="ECO:0000313" key="1">
    <source>
        <dbReference type="EMBL" id="PWG05014.1"/>
    </source>
</evidence>
<dbReference type="Proteomes" id="UP000245670">
    <property type="component" value="Unassembled WGS sequence"/>
</dbReference>